<evidence type="ECO:0000256" key="1">
    <source>
        <dbReference type="SAM" id="MobiDB-lite"/>
    </source>
</evidence>
<accession>A0ABY5DGJ4</accession>
<sequence>MTTPPAQPPRQTVVFVNVNRTWPSVEQGDLTEAEVTLGDWNPYKSNSRSLLAFDPDDVVLVLAYRRGEVLAAFDVDEHGVKWLTSYDPHRIRWSGVPSTRWARLVGADSPVKWRQGEGVALKSMSMEELQKITSAPGSDSGHDRDPHRETSTPPTNEVTVSVAGVTVTVQPPSTTEVIVPDGMDVLVKRR</sequence>
<feature type="compositionally biased region" description="Basic and acidic residues" evidence="1">
    <location>
        <begin position="140"/>
        <end position="150"/>
    </location>
</feature>
<evidence type="ECO:0000313" key="3">
    <source>
        <dbReference type="Proteomes" id="UP001055940"/>
    </source>
</evidence>
<proteinExistence type="predicted"/>
<dbReference type="RefSeq" id="WP_254421281.1">
    <property type="nucleotide sequence ID" value="NZ_BAAAJB010000031.1"/>
</dbReference>
<reference evidence="2" key="1">
    <citation type="submission" date="2022-06" db="EMBL/GenBank/DDBJ databases">
        <authorList>
            <person name="Ping M."/>
        </authorList>
    </citation>
    <scope>NUCLEOTIDE SEQUENCE</scope>
    <source>
        <strain evidence="2">JCM11759T</strain>
    </source>
</reference>
<feature type="region of interest" description="Disordered" evidence="1">
    <location>
        <begin position="133"/>
        <end position="162"/>
    </location>
</feature>
<evidence type="ECO:0000313" key="2">
    <source>
        <dbReference type="EMBL" id="USY22509.1"/>
    </source>
</evidence>
<gene>
    <name evidence="2" type="ORF">NE857_13375</name>
</gene>
<keyword evidence="3" id="KW-1185">Reference proteome</keyword>
<organism evidence="2 3">
    <name type="scientific">Nocardiopsis exhalans</name>
    <dbReference type="NCBI Taxonomy" id="163604"/>
    <lineage>
        <taxon>Bacteria</taxon>
        <taxon>Bacillati</taxon>
        <taxon>Actinomycetota</taxon>
        <taxon>Actinomycetes</taxon>
        <taxon>Streptosporangiales</taxon>
        <taxon>Nocardiopsidaceae</taxon>
        <taxon>Nocardiopsis</taxon>
    </lineage>
</organism>
<dbReference type="Proteomes" id="UP001055940">
    <property type="component" value="Chromosome"/>
</dbReference>
<dbReference type="EMBL" id="CP099837">
    <property type="protein sequence ID" value="USY22509.1"/>
    <property type="molecule type" value="Genomic_DNA"/>
</dbReference>
<protein>
    <submittedName>
        <fullName evidence="2">Uncharacterized protein</fullName>
    </submittedName>
</protein>
<name>A0ABY5DGJ4_9ACTN</name>